<proteinExistence type="predicted"/>
<organism evidence="2 3">
    <name type="scientific">Ramazzottius varieornatus</name>
    <name type="common">Water bear</name>
    <name type="synonym">Tardigrade</name>
    <dbReference type="NCBI Taxonomy" id="947166"/>
    <lineage>
        <taxon>Eukaryota</taxon>
        <taxon>Metazoa</taxon>
        <taxon>Ecdysozoa</taxon>
        <taxon>Tardigrada</taxon>
        <taxon>Eutardigrada</taxon>
        <taxon>Parachela</taxon>
        <taxon>Hypsibioidea</taxon>
        <taxon>Ramazzottiidae</taxon>
        <taxon>Ramazzottius</taxon>
    </lineage>
</organism>
<dbReference type="EMBL" id="BDGG01000007">
    <property type="protein sequence ID" value="GAV01127.1"/>
    <property type="molecule type" value="Genomic_DNA"/>
</dbReference>
<accession>A0A1D1VHJ0</accession>
<dbReference type="AlphaFoldDB" id="A0A1D1VHJ0"/>
<feature type="region of interest" description="Disordered" evidence="1">
    <location>
        <begin position="1"/>
        <end position="22"/>
    </location>
</feature>
<dbReference type="Proteomes" id="UP000186922">
    <property type="component" value="Unassembled WGS sequence"/>
</dbReference>
<comment type="caution">
    <text evidence="2">The sequence shown here is derived from an EMBL/GenBank/DDBJ whole genome shotgun (WGS) entry which is preliminary data.</text>
</comment>
<evidence type="ECO:0000313" key="2">
    <source>
        <dbReference type="EMBL" id="GAV01127.1"/>
    </source>
</evidence>
<sequence>MIPQASPTSAANPRNRTTASRLPTTICTEDKRLTSMPSHQHVMGRGGTSGWCIVMTTFTADFEAEGSVVGVSYPITGTAPVLPIVFSGDI</sequence>
<evidence type="ECO:0000256" key="1">
    <source>
        <dbReference type="SAM" id="MobiDB-lite"/>
    </source>
</evidence>
<name>A0A1D1VHJ0_RAMVA</name>
<reference evidence="2 3" key="1">
    <citation type="journal article" date="2016" name="Nat. Commun.">
        <title>Extremotolerant tardigrade genome and improved radiotolerance of human cultured cells by tardigrade-unique protein.</title>
        <authorList>
            <person name="Hashimoto T."/>
            <person name="Horikawa D.D."/>
            <person name="Saito Y."/>
            <person name="Kuwahara H."/>
            <person name="Kozuka-Hata H."/>
            <person name="Shin-I T."/>
            <person name="Minakuchi Y."/>
            <person name="Ohishi K."/>
            <person name="Motoyama A."/>
            <person name="Aizu T."/>
            <person name="Enomoto A."/>
            <person name="Kondo K."/>
            <person name="Tanaka S."/>
            <person name="Hara Y."/>
            <person name="Koshikawa S."/>
            <person name="Sagara H."/>
            <person name="Miura T."/>
            <person name="Yokobori S."/>
            <person name="Miyagawa K."/>
            <person name="Suzuki Y."/>
            <person name="Kubo T."/>
            <person name="Oyama M."/>
            <person name="Kohara Y."/>
            <person name="Fujiyama A."/>
            <person name="Arakawa K."/>
            <person name="Katayama T."/>
            <person name="Toyoda A."/>
            <person name="Kunieda T."/>
        </authorList>
    </citation>
    <scope>NUCLEOTIDE SEQUENCE [LARGE SCALE GENOMIC DNA]</scope>
    <source>
        <strain evidence="2 3">YOKOZUNA-1</strain>
    </source>
</reference>
<evidence type="ECO:0000313" key="3">
    <source>
        <dbReference type="Proteomes" id="UP000186922"/>
    </source>
</evidence>
<gene>
    <name evidence="2" type="primary">RvY_11886-1</name>
    <name evidence="2" type="synonym">RvY_11886.1</name>
    <name evidence="2" type="ORF">RvY_11886</name>
</gene>
<keyword evidence="3" id="KW-1185">Reference proteome</keyword>
<protein>
    <submittedName>
        <fullName evidence="2">Uncharacterized protein</fullName>
    </submittedName>
</protein>